<keyword evidence="4" id="KW-1185">Reference proteome</keyword>
<sequence>MALLAAPPPEADRSLDGLDDSDHGSGSSVRTAASSQPDAPDGSDHPPAGSSGGLARKSDAPSRKSDAPGGSSDTPVGSGDESAGDGDASAGTKLAGEASAGAEGLRTGQGAVSAGLAASHVALSVGGDARVRAALVIARSSISRAVQRASPRPTLIAVDTAVRVPQQLLTVLLVGCFVLYAGWCQAALSVFTCFRVDVVGEQAGEEGDLSGLQAAWRYGYWVRDMNAACYTGAHLRVYVPIGVVAFLLFCVGPPAASCGLLWWRCKRLDQDRTRRLYGFLYCRY</sequence>
<dbReference type="Proteomes" id="UP000236333">
    <property type="component" value="Unassembled WGS sequence"/>
</dbReference>
<evidence type="ECO:0000313" key="4">
    <source>
        <dbReference type="Proteomes" id="UP000236333"/>
    </source>
</evidence>
<dbReference type="PANTHER" id="PTHR19862">
    <property type="entry name" value="WD REPEAT-CONTAINING PROTEIN 48"/>
    <property type="match status" value="1"/>
</dbReference>
<accession>A0A2J7ZGM8</accession>
<evidence type="ECO:0000256" key="2">
    <source>
        <dbReference type="SAM" id="Phobius"/>
    </source>
</evidence>
<dbReference type="OrthoDB" id="544664at2759"/>
<name>A0A2J7ZGM8_9CHLO</name>
<dbReference type="GO" id="GO:0000724">
    <property type="term" value="P:double-strand break repair via homologous recombination"/>
    <property type="evidence" value="ECO:0007669"/>
    <property type="project" value="TreeGrafter"/>
</dbReference>
<keyword evidence="2" id="KW-1133">Transmembrane helix</keyword>
<evidence type="ECO:0000313" key="3">
    <source>
        <dbReference type="EMBL" id="PNG99416.1"/>
    </source>
</evidence>
<feature type="compositionally biased region" description="Basic and acidic residues" evidence="1">
    <location>
        <begin position="10"/>
        <end position="23"/>
    </location>
</feature>
<comment type="caution">
    <text evidence="3">The sequence shown here is derived from an EMBL/GenBank/DDBJ whole genome shotgun (WGS) entry which is preliminary data.</text>
</comment>
<evidence type="ECO:0000256" key="1">
    <source>
        <dbReference type="SAM" id="MobiDB-lite"/>
    </source>
</evidence>
<dbReference type="InterPro" id="IPR051246">
    <property type="entry name" value="WDR48"/>
</dbReference>
<feature type="region of interest" description="Disordered" evidence="1">
    <location>
        <begin position="1"/>
        <end position="92"/>
    </location>
</feature>
<keyword evidence="2" id="KW-0472">Membrane</keyword>
<feature type="compositionally biased region" description="Low complexity" evidence="1">
    <location>
        <begin position="77"/>
        <end position="92"/>
    </location>
</feature>
<keyword evidence="2" id="KW-0812">Transmembrane</keyword>
<feature type="compositionally biased region" description="Basic and acidic residues" evidence="1">
    <location>
        <begin position="56"/>
        <end position="66"/>
    </location>
</feature>
<dbReference type="AlphaFoldDB" id="A0A2J7ZGM8"/>
<dbReference type="PANTHER" id="PTHR19862:SF14">
    <property type="entry name" value="WD REPEAT-CONTAINING PROTEIN 48"/>
    <property type="match status" value="1"/>
</dbReference>
<gene>
    <name evidence="3" type="ORF">TSOC_014806</name>
</gene>
<protein>
    <submittedName>
        <fullName evidence="3">Uncharacterized protein</fullName>
    </submittedName>
</protein>
<reference evidence="3 4" key="1">
    <citation type="journal article" date="2017" name="Mol. Biol. Evol.">
        <title>The 4-celled Tetrabaena socialis nuclear genome reveals the essential components for genetic control of cell number at the origin of multicellularity in the volvocine lineage.</title>
        <authorList>
            <person name="Featherston J."/>
            <person name="Arakaki Y."/>
            <person name="Hanschen E.R."/>
            <person name="Ferris P.J."/>
            <person name="Michod R.E."/>
            <person name="Olson B.J.S.C."/>
            <person name="Nozaki H."/>
            <person name="Durand P.M."/>
        </authorList>
    </citation>
    <scope>NUCLEOTIDE SEQUENCE [LARGE SCALE GENOMIC DNA]</scope>
    <source>
        <strain evidence="3 4">NIES-571</strain>
    </source>
</reference>
<dbReference type="EMBL" id="PGGS01002961">
    <property type="protein sequence ID" value="PNG99416.1"/>
    <property type="molecule type" value="Genomic_DNA"/>
</dbReference>
<proteinExistence type="predicted"/>
<dbReference type="GO" id="GO:0043130">
    <property type="term" value="F:ubiquitin binding"/>
    <property type="evidence" value="ECO:0007669"/>
    <property type="project" value="TreeGrafter"/>
</dbReference>
<organism evidence="3 4">
    <name type="scientific">Tetrabaena socialis</name>
    <dbReference type="NCBI Taxonomy" id="47790"/>
    <lineage>
        <taxon>Eukaryota</taxon>
        <taxon>Viridiplantae</taxon>
        <taxon>Chlorophyta</taxon>
        <taxon>core chlorophytes</taxon>
        <taxon>Chlorophyceae</taxon>
        <taxon>CS clade</taxon>
        <taxon>Chlamydomonadales</taxon>
        <taxon>Tetrabaenaceae</taxon>
        <taxon>Tetrabaena</taxon>
    </lineage>
</organism>
<feature type="non-terminal residue" evidence="3">
    <location>
        <position position="284"/>
    </location>
</feature>
<feature type="transmembrane region" description="Helical" evidence="2">
    <location>
        <begin position="237"/>
        <end position="263"/>
    </location>
</feature>